<keyword evidence="2" id="KW-1185">Reference proteome</keyword>
<protein>
    <submittedName>
        <fullName evidence="1">Uncharacterized protein</fullName>
    </submittedName>
</protein>
<accession>A0A067KE54</accession>
<sequence>MFSNPSGFWDFRRKHTSSTNVMRVTQTRSGCEGNLGSIKQGFLHFCGAGPAVVACTTTFGMHHFLWLTLQMPRNPHSYSISFPIQ</sequence>
<gene>
    <name evidence="1" type="ORF">JCGZ_18129</name>
</gene>
<dbReference type="EMBL" id="KK914704">
    <property type="protein sequence ID" value="KDP30134.1"/>
    <property type="molecule type" value="Genomic_DNA"/>
</dbReference>
<name>A0A067KE54_JATCU</name>
<reference evidence="1 2" key="1">
    <citation type="journal article" date="2014" name="PLoS ONE">
        <title>Global Analysis of Gene Expression Profiles in Physic Nut (Jatropha curcas L.) Seedlings Exposed to Salt Stress.</title>
        <authorList>
            <person name="Zhang L."/>
            <person name="Zhang C."/>
            <person name="Wu P."/>
            <person name="Chen Y."/>
            <person name="Li M."/>
            <person name="Jiang H."/>
            <person name="Wu G."/>
        </authorList>
    </citation>
    <scope>NUCLEOTIDE SEQUENCE [LARGE SCALE GENOMIC DNA]</scope>
    <source>
        <strain evidence="2">cv. GZQX0401</strain>
        <tissue evidence="1">Young leaves</tissue>
    </source>
</reference>
<evidence type="ECO:0000313" key="2">
    <source>
        <dbReference type="Proteomes" id="UP000027138"/>
    </source>
</evidence>
<organism evidence="1 2">
    <name type="scientific">Jatropha curcas</name>
    <name type="common">Barbados nut</name>
    <dbReference type="NCBI Taxonomy" id="180498"/>
    <lineage>
        <taxon>Eukaryota</taxon>
        <taxon>Viridiplantae</taxon>
        <taxon>Streptophyta</taxon>
        <taxon>Embryophyta</taxon>
        <taxon>Tracheophyta</taxon>
        <taxon>Spermatophyta</taxon>
        <taxon>Magnoliopsida</taxon>
        <taxon>eudicotyledons</taxon>
        <taxon>Gunneridae</taxon>
        <taxon>Pentapetalae</taxon>
        <taxon>rosids</taxon>
        <taxon>fabids</taxon>
        <taxon>Malpighiales</taxon>
        <taxon>Euphorbiaceae</taxon>
        <taxon>Crotonoideae</taxon>
        <taxon>Jatropheae</taxon>
        <taxon>Jatropha</taxon>
    </lineage>
</organism>
<dbReference type="Proteomes" id="UP000027138">
    <property type="component" value="Unassembled WGS sequence"/>
</dbReference>
<dbReference type="AlphaFoldDB" id="A0A067KE54"/>
<proteinExistence type="predicted"/>
<evidence type="ECO:0000313" key="1">
    <source>
        <dbReference type="EMBL" id="KDP30134.1"/>
    </source>
</evidence>